<feature type="domain" description="HTH crp-type" evidence="1">
    <location>
        <begin position="1"/>
        <end position="67"/>
    </location>
</feature>
<gene>
    <name evidence="2" type="ORF">OHAE_5234</name>
</gene>
<dbReference type="InterPro" id="IPR036390">
    <property type="entry name" value="WH_DNA-bd_sf"/>
</dbReference>
<dbReference type="InterPro" id="IPR036388">
    <property type="entry name" value="WH-like_DNA-bd_sf"/>
</dbReference>
<dbReference type="Gene3D" id="1.10.10.10">
    <property type="entry name" value="Winged helix-like DNA-binding domain superfamily/Winged helix DNA-binding domain"/>
    <property type="match status" value="1"/>
</dbReference>
<accession>A0A2P9HEU6</accession>
<protein>
    <recommendedName>
        <fullName evidence="1">HTH crp-type domain-containing protein</fullName>
    </recommendedName>
</protein>
<dbReference type="AlphaFoldDB" id="A0A2P9HEU6"/>
<organism evidence="2 3">
    <name type="scientific">Ochrobactrum soli</name>
    <dbReference type="NCBI Taxonomy" id="2448455"/>
    <lineage>
        <taxon>Bacteria</taxon>
        <taxon>Pseudomonadati</taxon>
        <taxon>Pseudomonadota</taxon>
        <taxon>Alphaproteobacteria</taxon>
        <taxon>Hyphomicrobiales</taxon>
        <taxon>Brucellaceae</taxon>
        <taxon>Brucella/Ochrobactrum group</taxon>
        <taxon>Ochrobactrum</taxon>
    </lineage>
</organism>
<name>A0A2P9HEU6_9HYPH</name>
<evidence type="ECO:0000259" key="1">
    <source>
        <dbReference type="PROSITE" id="PS51063"/>
    </source>
</evidence>
<dbReference type="Pfam" id="PF13545">
    <property type="entry name" value="HTH_Crp_2"/>
    <property type="match status" value="1"/>
</dbReference>
<dbReference type="GO" id="GO:0006355">
    <property type="term" value="P:regulation of DNA-templated transcription"/>
    <property type="evidence" value="ECO:0007669"/>
    <property type="project" value="InterPro"/>
</dbReference>
<dbReference type="Proteomes" id="UP000246073">
    <property type="component" value="Unassembled WGS sequence"/>
</dbReference>
<evidence type="ECO:0000313" key="3">
    <source>
        <dbReference type="Proteomes" id="UP000246073"/>
    </source>
</evidence>
<dbReference type="InterPro" id="IPR012318">
    <property type="entry name" value="HTH_CRP"/>
</dbReference>
<dbReference type="SMART" id="SM00419">
    <property type="entry name" value="HTH_CRP"/>
    <property type="match status" value="1"/>
</dbReference>
<dbReference type="GO" id="GO:0003677">
    <property type="term" value="F:DNA binding"/>
    <property type="evidence" value="ECO:0007669"/>
    <property type="project" value="InterPro"/>
</dbReference>
<evidence type="ECO:0000313" key="2">
    <source>
        <dbReference type="EMBL" id="SPL62627.1"/>
    </source>
</evidence>
<dbReference type="EMBL" id="OOFM01000003">
    <property type="protein sequence ID" value="SPL62627.1"/>
    <property type="molecule type" value="Genomic_DNA"/>
</dbReference>
<proteinExistence type="predicted"/>
<reference evidence="3" key="1">
    <citation type="submission" date="2017-12" db="EMBL/GenBank/DDBJ databases">
        <authorList>
            <person name="Diaz M."/>
        </authorList>
    </citation>
    <scope>NUCLEOTIDE SEQUENCE [LARGE SCALE GENOMIC DNA]</scope>
    <source>
        <strain evidence="3">FI11154</strain>
    </source>
</reference>
<dbReference type="SUPFAM" id="SSF46785">
    <property type="entry name" value="Winged helix' DNA-binding domain"/>
    <property type="match status" value="1"/>
</dbReference>
<dbReference type="PROSITE" id="PS51063">
    <property type="entry name" value="HTH_CRP_2"/>
    <property type="match status" value="1"/>
</dbReference>
<sequence>MFLRLQEHIQSAAGRPAGEIDLPMSRTDIADFVGLSLAAVSRGFRSLLSCGIVSIKNRRDVKIIDRKAFEALAGNVELL</sequence>